<dbReference type="Gene3D" id="3.30.450.20">
    <property type="entry name" value="PAS domain"/>
    <property type="match status" value="2"/>
</dbReference>
<dbReference type="Proteomes" id="UP001595993">
    <property type="component" value="Unassembled WGS sequence"/>
</dbReference>
<dbReference type="PROSITE" id="PS50112">
    <property type="entry name" value="PAS"/>
    <property type="match status" value="1"/>
</dbReference>
<keyword evidence="1" id="KW-0378">Hydrolase</keyword>
<dbReference type="InterPro" id="IPR003018">
    <property type="entry name" value="GAF"/>
</dbReference>
<dbReference type="EMBL" id="JBHSFE010000008">
    <property type="protein sequence ID" value="MFC4607913.1"/>
    <property type="molecule type" value="Genomic_DNA"/>
</dbReference>
<dbReference type="Gene3D" id="3.30.565.10">
    <property type="entry name" value="Histidine kinase-like ATPase, C-terminal domain"/>
    <property type="match status" value="1"/>
</dbReference>
<dbReference type="InterPro" id="IPR036890">
    <property type="entry name" value="HATPase_C_sf"/>
</dbReference>
<name>A0ABV9G3Z4_9ACTN</name>
<dbReference type="InterPro" id="IPR001932">
    <property type="entry name" value="PPM-type_phosphatase-like_dom"/>
</dbReference>
<sequence>MSEIPETASGVIWQSSPPGSIYDYIKVASFSIGPDGLVDQWSRRAVDLFGITADEVRGKDPVEVFMPAELRPRGRRQVAEILDGKEWTGLVPFRMPRQRGAHGVAEVYVMPSETESGDKAALCIVVDVRALRRIESDLAASEAIFGQSPFGFLLFGTDLTVQRANQRFATVFGGAAEDHRGRTVHDYLSRPEAERMNASLRRVLETGESAIDLQIVGAVPGSTERRHWSINLYRVHSGSGHPIGVAGIGTDVTRRNNAAREAASARRNLALLNEASARIGNSLDLETTARELLDVAVPGFCDLASVDLYQGLLTGDEAPPGSADGSAELRRVAFASAVSDAPLVATPGCGQDERTPTAVGEVHHYPFNSPCASALRTARVQSIPGEEGTLVQSTFAVPMVAHDTVVGLVQFSRTKGSEPFGERDRALAVELAARAAVCIDNARLYRREHERALILQRSLLPPGDPEAAGLDIACRYLPGNTATEVGGDWFDVIELPGHRTALVVGDVMGRGLRAAVAMGELRTAVRTLALLDLEPAEVLSALDEIARGLGTPSGAQQASRVAHKSREADLSEVYLATCVYAVYDPVTRRCTFANAGHLPPVLVEPGEEALLLDVPPGMPLGVGGEPFEEVEVELPEGALLALYTDGLVESRDHPLDEGLRAFRTALTDPVHPLEDVCDHVLNTLDTRHGEDDIALLMARIQGLPVDAVGDWRLRREPRSVGRARELARAQLVAWDLEALVDTVELLVSELVTNALRYGEGEIRLRLLRDRTLVCEVWDAGLVQPRRRRARDTDEGGRGLQLVGLLSAAWGSRRTPRGKTVWFELPLPDGDSTSEPTVEQLLSMF</sequence>
<dbReference type="InterPro" id="IPR029016">
    <property type="entry name" value="GAF-like_dom_sf"/>
</dbReference>
<comment type="caution">
    <text evidence="3">The sequence shown here is derived from an EMBL/GenBank/DDBJ whole genome shotgun (WGS) entry which is preliminary data.</text>
</comment>
<evidence type="ECO:0000259" key="2">
    <source>
        <dbReference type="PROSITE" id="PS50112"/>
    </source>
</evidence>
<dbReference type="CDD" id="cd00130">
    <property type="entry name" value="PAS"/>
    <property type="match status" value="2"/>
</dbReference>
<gene>
    <name evidence="3" type="ORF">ACFO9E_08795</name>
</gene>
<evidence type="ECO:0000313" key="4">
    <source>
        <dbReference type="Proteomes" id="UP001595993"/>
    </source>
</evidence>
<dbReference type="Pfam" id="PF13581">
    <property type="entry name" value="HATPase_c_2"/>
    <property type="match status" value="1"/>
</dbReference>
<dbReference type="SUPFAM" id="SSF81606">
    <property type="entry name" value="PP2C-like"/>
    <property type="match status" value="1"/>
</dbReference>
<dbReference type="SUPFAM" id="SSF55874">
    <property type="entry name" value="ATPase domain of HSP90 chaperone/DNA topoisomerase II/histidine kinase"/>
    <property type="match status" value="1"/>
</dbReference>
<dbReference type="Gene3D" id="3.60.40.10">
    <property type="entry name" value="PPM-type phosphatase domain"/>
    <property type="match status" value="1"/>
</dbReference>
<keyword evidence="4" id="KW-1185">Reference proteome</keyword>
<protein>
    <submittedName>
        <fullName evidence="3">SpoIIE family protein phosphatase</fullName>
    </submittedName>
</protein>
<dbReference type="SMART" id="SM00331">
    <property type="entry name" value="PP2C_SIG"/>
    <property type="match status" value="1"/>
</dbReference>
<evidence type="ECO:0000313" key="3">
    <source>
        <dbReference type="EMBL" id="MFC4607913.1"/>
    </source>
</evidence>
<organism evidence="3 4">
    <name type="scientific">Streptomyces maoxianensis</name>
    <dbReference type="NCBI Taxonomy" id="1459942"/>
    <lineage>
        <taxon>Bacteria</taxon>
        <taxon>Bacillati</taxon>
        <taxon>Actinomycetota</taxon>
        <taxon>Actinomycetes</taxon>
        <taxon>Kitasatosporales</taxon>
        <taxon>Streptomycetaceae</taxon>
        <taxon>Streptomyces</taxon>
    </lineage>
</organism>
<dbReference type="InterPro" id="IPR036457">
    <property type="entry name" value="PPM-type-like_dom_sf"/>
</dbReference>
<proteinExistence type="predicted"/>
<dbReference type="InterPro" id="IPR000014">
    <property type="entry name" value="PAS"/>
</dbReference>
<dbReference type="CDD" id="cd16936">
    <property type="entry name" value="HATPase_RsbW-like"/>
    <property type="match status" value="1"/>
</dbReference>
<reference evidence="4" key="1">
    <citation type="journal article" date="2019" name="Int. J. Syst. Evol. Microbiol.">
        <title>The Global Catalogue of Microorganisms (GCM) 10K type strain sequencing project: providing services to taxonomists for standard genome sequencing and annotation.</title>
        <authorList>
            <consortium name="The Broad Institute Genomics Platform"/>
            <consortium name="The Broad Institute Genome Sequencing Center for Infectious Disease"/>
            <person name="Wu L."/>
            <person name="Ma J."/>
        </authorList>
    </citation>
    <scope>NUCLEOTIDE SEQUENCE [LARGE SCALE GENOMIC DNA]</scope>
    <source>
        <strain evidence="4">CGMCC 4.7139</strain>
    </source>
</reference>
<evidence type="ECO:0000256" key="1">
    <source>
        <dbReference type="ARBA" id="ARBA00022801"/>
    </source>
</evidence>
<dbReference type="PANTHER" id="PTHR43156:SF2">
    <property type="entry name" value="STAGE II SPORULATION PROTEIN E"/>
    <property type="match status" value="1"/>
</dbReference>
<dbReference type="Gene3D" id="3.30.450.40">
    <property type="match status" value="1"/>
</dbReference>
<dbReference type="InterPro" id="IPR013656">
    <property type="entry name" value="PAS_4"/>
</dbReference>
<dbReference type="Pfam" id="PF08448">
    <property type="entry name" value="PAS_4"/>
    <property type="match status" value="2"/>
</dbReference>
<dbReference type="InterPro" id="IPR003594">
    <property type="entry name" value="HATPase_dom"/>
</dbReference>
<accession>A0ABV9G3Z4</accession>
<dbReference type="NCBIfam" id="TIGR00229">
    <property type="entry name" value="sensory_box"/>
    <property type="match status" value="2"/>
</dbReference>
<dbReference type="RefSeq" id="WP_381193077.1">
    <property type="nucleotide sequence ID" value="NZ_JBHSFE010000008.1"/>
</dbReference>
<dbReference type="SUPFAM" id="SSF55785">
    <property type="entry name" value="PYP-like sensor domain (PAS domain)"/>
    <property type="match status" value="2"/>
</dbReference>
<dbReference type="PANTHER" id="PTHR43156">
    <property type="entry name" value="STAGE II SPORULATION PROTEIN E-RELATED"/>
    <property type="match status" value="1"/>
</dbReference>
<dbReference type="SUPFAM" id="SSF55781">
    <property type="entry name" value="GAF domain-like"/>
    <property type="match status" value="1"/>
</dbReference>
<dbReference type="InterPro" id="IPR052016">
    <property type="entry name" value="Bact_Sigma-Reg"/>
</dbReference>
<dbReference type="InterPro" id="IPR035965">
    <property type="entry name" value="PAS-like_dom_sf"/>
</dbReference>
<dbReference type="Pfam" id="PF01590">
    <property type="entry name" value="GAF"/>
    <property type="match status" value="1"/>
</dbReference>
<dbReference type="SMART" id="SM00065">
    <property type="entry name" value="GAF"/>
    <property type="match status" value="1"/>
</dbReference>
<dbReference type="SMART" id="SM00091">
    <property type="entry name" value="PAS"/>
    <property type="match status" value="2"/>
</dbReference>
<feature type="domain" description="PAS" evidence="2">
    <location>
        <begin position="30"/>
        <end position="85"/>
    </location>
</feature>
<dbReference type="Pfam" id="PF07228">
    <property type="entry name" value="SpoIIE"/>
    <property type="match status" value="1"/>
</dbReference>